<dbReference type="SUPFAM" id="SSF48113">
    <property type="entry name" value="Heme-dependent peroxidases"/>
    <property type="match status" value="1"/>
</dbReference>
<keyword evidence="13" id="KW-1185">Reference proteome</keyword>
<dbReference type="InterPro" id="IPR037120">
    <property type="entry name" value="Haem_peroxidase_sf_animal"/>
</dbReference>
<dbReference type="InterPro" id="IPR010255">
    <property type="entry name" value="Haem_peroxidase_sf"/>
</dbReference>
<dbReference type="Pfam" id="PF01549">
    <property type="entry name" value="ShK"/>
    <property type="match status" value="1"/>
</dbReference>
<dbReference type="InterPro" id="IPR003582">
    <property type="entry name" value="ShKT_dom"/>
</dbReference>
<feature type="domain" description="ShKT" evidence="11">
    <location>
        <begin position="31"/>
        <end position="65"/>
    </location>
</feature>
<evidence type="ECO:0000256" key="3">
    <source>
        <dbReference type="ARBA" id="ARBA00022559"/>
    </source>
</evidence>
<keyword evidence="6" id="KW-0732">Signal</keyword>
<dbReference type="EMBL" id="WIXE01008313">
    <property type="protein sequence ID" value="KAK5979502.1"/>
    <property type="molecule type" value="Genomic_DNA"/>
</dbReference>
<proteinExistence type="predicted"/>
<dbReference type="PROSITE" id="PS51670">
    <property type="entry name" value="SHKT"/>
    <property type="match status" value="1"/>
</dbReference>
<dbReference type="Gene3D" id="1.10.640.10">
    <property type="entry name" value="Haem peroxidase domain superfamily, animal type"/>
    <property type="match status" value="1"/>
</dbReference>
<evidence type="ECO:0000256" key="8">
    <source>
        <dbReference type="ARBA" id="ARBA00023157"/>
    </source>
</evidence>
<dbReference type="GO" id="GO:0140825">
    <property type="term" value="F:lactoperoxidase activity"/>
    <property type="evidence" value="ECO:0007669"/>
    <property type="project" value="UniProtKB-EC"/>
</dbReference>
<keyword evidence="3" id="KW-0575">Peroxidase</keyword>
<dbReference type="PANTHER" id="PTHR11475:SF61">
    <property type="entry name" value="PEROXIDASE MLT-7"/>
    <property type="match status" value="1"/>
</dbReference>
<organism evidence="12 13">
    <name type="scientific">Trichostrongylus colubriformis</name>
    <name type="common">Black scour worm</name>
    <dbReference type="NCBI Taxonomy" id="6319"/>
    <lineage>
        <taxon>Eukaryota</taxon>
        <taxon>Metazoa</taxon>
        <taxon>Ecdysozoa</taxon>
        <taxon>Nematoda</taxon>
        <taxon>Chromadorea</taxon>
        <taxon>Rhabditida</taxon>
        <taxon>Rhabditina</taxon>
        <taxon>Rhabditomorpha</taxon>
        <taxon>Strongyloidea</taxon>
        <taxon>Trichostrongylidae</taxon>
        <taxon>Trichostrongylus</taxon>
    </lineage>
</organism>
<evidence type="ECO:0000256" key="7">
    <source>
        <dbReference type="ARBA" id="ARBA00023002"/>
    </source>
</evidence>
<evidence type="ECO:0000256" key="2">
    <source>
        <dbReference type="ARBA" id="ARBA00012313"/>
    </source>
</evidence>
<dbReference type="InterPro" id="IPR019791">
    <property type="entry name" value="Haem_peroxidase_animal"/>
</dbReference>
<dbReference type="GO" id="GO:0006979">
    <property type="term" value="P:response to oxidative stress"/>
    <property type="evidence" value="ECO:0007669"/>
    <property type="project" value="InterPro"/>
</dbReference>
<protein>
    <recommendedName>
        <fullName evidence="2">peroxidase</fullName>
        <ecNumber evidence="2">1.11.1.7</ecNumber>
    </recommendedName>
</protein>
<dbReference type="PROSITE" id="PS50292">
    <property type="entry name" value="PEROXIDASE_3"/>
    <property type="match status" value="1"/>
</dbReference>
<keyword evidence="9" id="KW-0408">Iron</keyword>
<name>A0AAN8IS21_TRICO</name>
<dbReference type="PRINTS" id="PR00457">
    <property type="entry name" value="ANPEROXIDASE"/>
</dbReference>
<evidence type="ECO:0000313" key="13">
    <source>
        <dbReference type="Proteomes" id="UP001331761"/>
    </source>
</evidence>
<keyword evidence="7" id="KW-0560">Oxidoreductase</keyword>
<evidence type="ECO:0000256" key="9">
    <source>
        <dbReference type="PIRSR" id="PIRSR619791-2"/>
    </source>
</evidence>
<comment type="caution">
    <text evidence="10">Lacks conserved residue(s) required for the propagation of feature annotation.</text>
</comment>
<evidence type="ECO:0000259" key="11">
    <source>
        <dbReference type="PROSITE" id="PS51670"/>
    </source>
</evidence>
<dbReference type="CDD" id="cd09823">
    <property type="entry name" value="peroxinectin_like"/>
    <property type="match status" value="1"/>
</dbReference>
<feature type="binding site" description="axial binding residue" evidence="9">
    <location>
        <position position="470"/>
    </location>
    <ligand>
        <name>heme b</name>
        <dbReference type="ChEBI" id="CHEBI:60344"/>
    </ligand>
    <ligandPart>
        <name>Fe</name>
        <dbReference type="ChEBI" id="CHEBI:18248"/>
    </ligandPart>
</feature>
<keyword evidence="5 9" id="KW-0479">Metal-binding</keyword>
<evidence type="ECO:0000256" key="6">
    <source>
        <dbReference type="ARBA" id="ARBA00022729"/>
    </source>
</evidence>
<dbReference type="FunFam" id="1.10.640.10:FF:000007">
    <property type="entry name" value="Peroxidase mlt-7"/>
    <property type="match status" value="1"/>
</dbReference>
<accession>A0AAN8IS21</accession>
<evidence type="ECO:0000256" key="10">
    <source>
        <dbReference type="PROSITE-ProRule" id="PRU01005"/>
    </source>
</evidence>
<feature type="disulfide bond" evidence="10">
    <location>
        <begin position="31"/>
        <end position="65"/>
    </location>
</feature>
<dbReference type="GO" id="GO:0020037">
    <property type="term" value="F:heme binding"/>
    <property type="evidence" value="ECO:0007669"/>
    <property type="project" value="InterPro"/>
</dbReference>
<dbReference type="GO" id="GO:0046872">
    <property type="term" value="F:metal ion binding"/>
    <property type="evidence" value="ECO:0007669"/>
    <property type="project" value="UniProtKB-KW"/>
</dbReference>
<evidence type="ECO:0000313" key="12">
    <source>
        <dbReference type="EMBL" id="KAK5979502.1"/>
    </source>
</evidence>
<keyword evidence="8 10" id="KW-1015">Disulfide bond</keyword>
<sequence length="701" mass="78200">MLCILLLIPGVLSQTLSPPITSRFKCLTNGCCDQHEWCRFWASIGECQLNEEWMSVNCQLACGTCLAGPATPAPTSPTTTSERSPGVDVPLQQMTVQRVSSCTAVRNDIKHAAELMYASNLINSNEDNFGRTTLSIDDITKSVPSGCVPQLSSNGVDCNKNLCYHLMFRTLDGTCNNLDKPMQGAAFRPYIRHFPPQYDDGVGEPISSITVSRPTARESNRGMLSSAQTVVHDKYNNMMMQWGQFMSHDMAKTTLQPSAQCTSCTPVKSKCMTIPITANDPNSAFKQKQCLKVSRSAPICHVTPREQLNENTAYIDASMIYGSSPKDLHKFRDGRTGMLKMNRFNNQMVLPFDQSKCPHKDKCTASFTAGDIRANLFIGLSSLHIIFAREHNRIAKRLQDLNRSWSGDRVFQESRKIVGGIVQNILFKEYLPKMLGVAHPKVIGEYRGYDRNVDATIANEFTTSAFRFGHGMIEEFYKRLDFSGGNISHGGFFFGEGVFKSSKILFEGGVDPILRGFMSTAVKRPHRMTPAITEKMFGSTDLGSLNIQRGRDHAIPSYNTMRKFCGLPKAVDFEDFSDMILDRNLRNGLKRNYNTTDDVDFYVGAMLEDPVVGGLVGTTLSCVIGEQFKRLRDGDRFYYENPGAFTPSQLTEIKKSSLSRVICDNADHFELISQDAFLLPGPQLTPCTALPEVDLTKWRLQ</sequence>
<dbReference type="Proteomes" id="UP001331761">
    <property type="component" value="Unassembled WGS sequence"/>
</dbReference>
<evidence type="ECO:0000256" key="1">
    <source>
        <dbReference type="ARBA" id="ARBA00000189"/>
    </source>
</evidence>
<gene>
    <name evidence="12" type="ORF">GCK32_009903</name>
</gene>
<comment type="caution">
    <text evidence="12">The sequence shown here is derived from an EMBL/GenBank/DDBJ whole genome shotgun (WGS) entry which is preliminary data.</text>
</comment>
<evidence type="ECO:0000256" key="4">
    <source>
        <dbReference type="ARBA" id="ARBA00022617"/>
    </source>
</evidence>
<dbReference type="Pfam" id="PF03098">
    <property type="entry name" value="An_peroxidase"/>
    <property type="match status" value="1"/>
</dbReference>
<comment type="catalytic activity">
    <reaction evidence="1">
        <text>2 a phenolic donor + H2O2 = 2 a phenolic radical donor + 2 H2O</text>
        <dbReference type="Rhea" id="RHEA:56136"/>
        <dbReference type="ChEBI" id="CHEBI:15377"/>
        <dbReference type="ChEBI" id="CHEBI:16240"/>
        <dbReference type="ChEBI" id="CHEBI:139520"/>
        <dbReference type="ChEBI" id="CHEBI:139521"/>
        <dbReference type="EC" id="1.11.1.7"/>
    </reaction>
</comment>
<dbReference type="GO" id="GO:0005615">
    <property type="term" value="C:extracellular space"/>
    <property type="evidence" value="ECO:0007669"/>
    <property type="project" value="TreeGrafter"/>
</dbReference>
<dbReference type="EC" id="1.11.1.7" evidence="2"/>
<dbReference type="PANTHER" id="PTHR11475">
    <property type="entry name" value="OXIDASE/PEROXIDASE"/>
    <property type="match status" value="1"/>
</dbReference>
<keyword evidence="4 9" id="KW-0349">Heme</keyword>
<dbReference type="SMART" id="SM00254">
    <property type="entry name" value="ShKT"/>
    <property type="match status" value="1"/>
</dbReference>
<reference evidence="12 13" key="1">
    <citation type="submission" date="2019-10" db="EMBL/GenBank/DDBJ databases">
        <title>Assembly and Annotation for the nematode Trichostrongylus colubriformis.</title>
        <authorList>
            <person name="Martin J."/>
        </authorList>
    </citation>
    <scope>NUCLEOTIDE SEQUENCE [LARGE SCALE GENOMIC DNA]</scope>
    <source>
        <strain evidence="12">G859</strain>
        <tissue evidence="12">Whole worm</tissue>
    </source>
</reference>
<evidence type="ECO:0000256" key="5">
    <source>
        <dbReference type="ARBA" id="ARBA00022723"/>
    </source>
</evidence>
<dbReference type="AlphaFoldDB" id="A0AAN8IS21"/>